<evidence type="ECO:0000256" key="5">
    <source>
        <dbReference type="SAM" id="MobiDB-lite"/>
    </source>
</evidence>
<dbReference type="PROSITE" id="PS50977">
    <property type="entry name" value="HTH_TETR_2"/>
    <property type="match status" value="1"/>
</dbReference>
<dbReference type="RefSeq" id="WP_062956421.1">
    <property type="nucleotide sequence ID" value="NZ_JPWB01000001.1"/>
</dbReference>
<evidence type="ECO:0000313" key="8">
    <source>
        <dbReference type="Proteomes" id="UP000253061"/>
    </source>
</evidence>
<proteinExistence type="predicted"/>
<evidence type="ECO:0000256" key="3">
    <source>
        <dbReference type="ARBA" id="ARBA00023163"/>
    </source>
</evidence>
<gene>
    <name evidence="7" type="ORF">TH6_02500</name>
</gene>
<dbReference type="Proteomes" id="UP000253061">
    <property type="component" value="Unassembled WGS sequence"/>
</dbReference>
<dbReference type="AlphaFoldDB" id="A0A367VJY8"/>
<dbReference type="InterPro" id="IPR013718">
    <property type="entry name" value="COQ9_C"/>
</dbReference>
<keyword evidence="3" id="KW-0804">Transcription</keyword>
<dbReference type="Gene3D" id="1.10.357.10">
    <property type="entry name" value="Tetracycline Repressor, domain 2"/>
    <property type="match status" value="1"/>
</dbReference>
<dbReference type="Pfam" id="PF00440">
    <property type="entry name" value="TetR_N"/>
    <property type="match status" value="1"/>
</dbReference>
<dbReference type="PANTHER" id="PTHR30055:SF234">
    <property type="entry name" value="HTH-TYPE TRANSCRIPTIONAL REGULATOR BETI"/>
    <property type="match status" value="1"/>
</dbReference>
<dbReference type="EMBL" id="JPWB01000001">
    <property type="protein sequence ID" value="RCK25503.1"/>
    <property type="molecule type" value="Genomic_DNA"/>
</dbReference>
<evidence type="ECO:0000256" key="1">
    <source>
        <dbReference type="ARBA" id="ARBA00023015"/>
    </source>
</evidence>
<protein>
    <submittedName>
        <fullName evidence="7">TetR family transcriptional regulator</fullName>
    </submittedName>
</protein>
<keyword evidence="2 4" id="KW-0238">DNA-binding</keyword>
<accession>A0A367VJY8</accession>
<feature type="region of interest" description="Disordered" evidence="5">
    <location>
        <begin position="210"/>
        <end position="238"/>
    </location>
</feature>
<dbReference type="InterPro" id="IPR009057">
    <property type="entry name" value="Homeodomain-like_sf"/>
</dbReference>
<dbReference type="SUPFAM" id="SSF46689">
    <property type="entry name" value="Homeodomain-like"/>
    <property type="match status" value="1"/>
</dbReference>
<dbReference type="InterPro" id="IPR001647">
    <property type="entry name" value="HTH_TetR"/>
</dbReference>
<feature type="DNA-binding region" description="H-T-H motif" evidence="4">
    <location>
        <begin position="28"/>
        <end position="47"/>
    </location>
</feature>
<dbReference type="PANTHER" id="PTHR30055">
    <property type="entry name" value="HTH-TYPE TRANSCRIPTIONAL REGULATOR RUTR"/>
    <property type="match status" value="1"/>
</dbReference>
<keyword evidence="1" id="KW-0805">Transcription regulation</keyword>
<evidence type="ECO:0000259" key="6">
    <source>
        <dbReference type="PROSITE" id="PS50977"/>
    </source>
</evidence>
<dbReference type="GO" id="GO:0000976">
    <property type="term" value="F:transcription cis-regulatory region binding"/>
    <property type="evidence" value="ECO:0007669"/>
    <property type="project" value="TreeGrafter"/>
</dbReference>
<dbReference type="GO" id="GO:0003700">
    <property type="term" value="F:DNA-binding transcription factor activity"/>
    <property type="evidence" value="ECO:0007669"/>
    <property type="project" value="TreeGrafter"/>
</dbReference>
<feature type="compositionally biased region" description="Polar residues" evidence="5">
    <location>
        <begin position="229"/>
        <end position="238"/>
    </location>
</feature>
<name>A0A367VJY8_9PROT</name>
<organism evidence="7 8">
    <name type="scientific">Thalassospira profundimaris</name>
    <dbReference type="NCBI Taxonomy" id="502049"/>
    <lineage>
        <taxon>Bacteria</taxon>
        <taxon>Pseudomonadati</taxon>
        <taxon>Pseudomonadota</taxon>
        <taxon>Alphaproteobacteria</taxon>
        <taxon>Rhodospirillales</taxon>
        <taxon>Thalassospiraceae</taxon>
        <taxon>Thalassospira</taxon>
    </lineage>
</organism>
<reference evidence="7 8" key="1">
    <citation type="submission" date="2014-07" db="EMBL/GenBank/DDBJ databases">
        <title>Draft genome sequence of Thalassospira profundimaris R8-17.</title>
        <authorList>
            <person name="Lai Q."/>
            <person name="Shao Z."/>
        </authorList>
    </citation>
    <scope>NUCLEOTIDE SEQUENCE [LARGE SCALE GENOMIC DNA]</scope>
    <source>
        <strain evidence="7 8">R8-17</strain>
    </source>
</reference>
<comment type="caution">
    <text evidence="7">The sequence shown here is derived from an EMBL/GenBank/DDBJ whole genome shotgun (WGS) entry which is preliminary data.</text>
</comment>
<dbReference type="Pfam" id="PF08511">
    <property type="entry name" value="COQ9"/>
    <property type="match status" value="1"/>
</dbReference>
<feature type="domain" description="HTH tetR-type" evidence="6">
    <location>
        <begin position="5"/>
        <end position="65"/>
    </location>
</feature>
<dbReference type="InterPro" id="IPR050109">
    <property type="entry name" value="HTH-type_TetR-like_transc_reg"/>
</dbReference>
<sequence length="238" mass="25928">MPPKKDIPNLLIDATLKLAAERDWHDVTMIDIANEAGVSVADCYDHCSGKGDLLRRFVKRVDREVLADLDSEDFNEPGHDRLIAVIMARFDILSEYRAALRSIIASGGDLGPADGLRAIKTHFGAMRWMLEAAGFQTSGLHGSMRVAGLTAVYARTFKYWLDDDSTDFGPTMAYLDRELSKAAGWDRRVEKGLGKASSICGKISKRCKSFSVKKSPSPGDNSPADAPSDQATSTATNT</sequence>
<evidence type="ECO:0000313" key="7">
    <source>
        <dbReference type="EMBL" id="RCK25503.1"/>
    </source>
</evidence>
<evidence type="ECO:0000256" key="4">
    <source>
        <dbReference type="PROSITE-ProRule" id="PRU00335"/>
    </source>
</evidence>
<evidence type="ECO:0000256" key="2">
    <source>
        <dbReference type="ARBA" id="ARBA00023125"/>
    </source>
</evidence>